<name>A0A4Z1K9F9_9HELO</name>
<dbReference type="AlphaFoldDB" id="A0A4Z1K9F9"/>
<accession>A0A4Z1K9F9</accession>
<evidence type="ECO:0008006" key="3">
    <source>
        <dbReference type="Google" id="ProtNLM"/>
    </source>
</evidence>
<dbReference type="EMBL" id="PQXO01000767">
    <property type="protein sequence ID" value="TGO82731.1"/>
    <property type="molecule type" value="Genomic_DNA"/>
</dbReference>
<keyword evidence="2" id="KW-1185">Reference proteome</keyword>
<evidence type="ECO:0000313" key="1">
    <source>
        <dbReference type="EMBL" id="TGO82731.1"/>
    </source>
</evidence>
<evidence type="ECO:0000313" key="2">
    <source>
        <dbReference type="Proteomes" id="UP000297280"/>
    </source>
</evidence>
<gene>
    <name evidence="1" type="ORF">BPOR_0770g00100</name>
</gene>
<reference evidence="1 2" key="1">
    <citation type="submission" date="2017-12" db="EMBL/GenBank/DDBJ databases">
        <title>Comparative genomics of Botrytis spp.</title>
        <authorList>
            <person name="Valero-Jimenez C.A."/>
            <person name="Tapia P."/>
            <person name="Veloso J."/>
            <person name="Silva-Moreno E."/>
            <person name="Staats M."/>
            <person name="Valdes J.H."/>
            <person name="Van Kan J.A.L."/>
        </authorList>
    </citation>
    <scope>NUCLEOTIDE SEQUENCE [LARGE SCALE GENOMIC DNA]</scope>
    <source>
        <strain evidence="1 2">MUCL3349</strain>
    </source>
</reference>
<proteinExistence type="predicted"/>
<protein>
    <recommendedName>
        <fullName evidence="3">Myb-like domain-containing protein</fullName>
    </recommendedName>
</protein>
<dbReference type="Proteomes" id="UP000297280">
    <property type="component" value="Unassembled WGS sequence"/>
</dbReference>
<sequence length="190" mass="20878">MSEKPQQAKFTQAETDLLWAVIKYVPKDQINSCVNRSVQAVARHLGIKKTATKKRWSRLAIRVRKEIEAADKGAVVAGIAVAGIAETEAETSGEDQEVVIKNDGEKHVRGKDVGGKDAKALAWSQDSYEEQVSQDKVIKNKVSQDKVIKKKATIAKGKRGKKGIKDEVTAKANIKKEESDEDFDDAEAAF</sequence>
<organism evidence="1 2">
    <name type="scientific">Botrytis porri</name>
    <dbReference type="NCBI Taxonomy" id="87229"/>
    <lineage>
        <taxon>Eukaryota</taxon>
        <taxon>Fungi</taxon>
        <taxon>Dikarya</taxon>
        <taxon>Ascomycota</taxon>
        <taxon>Pezizomycotina</taxon>
        <taxon>Leotiomycetes</taxon>
        <taxon>Helotiales</taxon>
        <taxon>Sclerotiniaceae</taxon>
        <taxon>Botrytis</taxon>
    </lineage>
</organism>
<comment type="caution">
    <text evidence="1">The sequence shown here is derived from an EMBL/GenBank/DDBJ whole genome shotgun (WGS) entry which is preliminary data.</text>
</comment>